<keyword evidence="2 7" id="KW-0813">Transport</keyword>
<evidence type="ECO:0000256" key="5">
    <source>
        <dbReference type="ARBA" id="ARBA00022989"/>
    </source>
</evidence>
<feature type="transmembrane region" description="Helical" evidence="7">
    <location>
        <begin position="307"/>
        <end position="333"/>
    </location>
</feature>
<organism evidence="9 10">
    <name type="scientific">Salinimonas marina</name>
    <dbReference type="NCBI Taxonomy" id="2785918"/>
    <lineage>
        <taxon>Bacteria</taxon>
        <taxon>Pseudomonadati</taxon>
        <taxon>Pseudomonadota</taxon>
        <taxon>Gammaproteobacteria</taxon>
        <taxon>Alteromonadales</taxon>
        <taxon>Alteromonadaceae</taxon>
        <taxon>Alteromonas/Salinimonas group</taxon>
        <taxon>Salinimonas</taxon>
    </lineage>
</organism>
<comment type="subcellular location">
    <subcellularLocation>
        <location evidence="1 7">Cell membrane</location>
        <topology evidence="1 7">Multi-pass membrane protein</topology>
    </subcellularLocation>
</comment>
<keyword evidence="10" id="KW-1185">Reference proteome</keyword>
<feature type="transmembrane region" description="Helical" evidence="7">
    <location>
        <begin position="365"/>
        <end position="384"/>
    </location>
</feature>
<dbReference type="KEGG" id="smaa:IT774_09610"/>
<feature type="transmembrane region" description="Helical" evidence="7">
    <location>
        <begin position="476"/>
        <end position="501"/>
    </location>
</feature>
<evidence type="ECO:0000313" key="10">
    <source>
        <dbReference type="Proteomes" id="UP000595095"/>
    </source>
</evidence>
<name>A0A7S9DVB4_9ALTE</name>
<dbReference type="InterPro" id="IPR000515">
    <property type="entry name" value="MetI-like"/>
</dbReference>
<evidence type="ECO:0000256" key="1">
    <source>
        <dbReference type="ARBA" id="ARBA00004651"/>
    </source>
</evidence>
<dbReference type="RefSeq" id="WP_195809596.1">
    <property type="nucleotide sequence ID" value="NZ_CP064795.1"/>
</dbReference>
<proteinExistence type="inferred from homology"/>
<comment type="similarity">
    <text evidence="7">Belongs to the binding-protein-dependent transport system permease family.</text>
</comment>
<feature type="transmembrane region" description="Helical" evidence="7">
    <location>
        <begin position="149"/>
        <end position="173"/>
    </location>
</feature>
<accession>A0A7S9DVB4</accession>
<dbReference type="GO" id="GO:0055085">
    <property type="term" value="P:transmembrane transport"/>
    <property type="evidence" value="ECO:0007669"/>
    <property type="project" value="InterPro"/>
</dbReference>
<keyword evidence="4 7" id="KW-0812">Transmembrane</keyword>
<feature type="transmembrane region" description="Helical" evidence="7">
    <location>
        <begin position="258"/>
        <end position="280"/>
    </location>
</feature>
<dbReference type="SUPFAM" id="SSF161098">
    <property type="entry name" value="MetI-like"/>
    <property type="match status" value="2"/>
</dbReference>
<feature type="transmembrane region" description="Helical" evidence="7">
    <location>
        <begin position="67"/>
        <end position="89"/>
    </location>
</feature>
<evidence type="ECO:0000256" key="3">
    <source>
        <dbReference type="ARBA" id="ARBA00022475"/>
    </source>
</evidence>
<evidence type="ECO:0000256" key="2">
    <source>
        <dbReference type="ARBA" id="ARBA00022448"/>
    </source>
</evidence>
<dbReference type="InterPro" id="IPR035906">
    <property type="entry name" value="MetI-like_sf"/>
</dbReference>
<feature type="transmembrane region" description="Helical" evidence="7">
    <location>
        <begin position="12"/>
        <end position="37"/>
    </location>
</feature>
<feature type="domain" description="ABC transmembrane type-1" evidence="8">
    <location>
        <begin position="59"/>
        <end position="278"/>
    </location>
</feature>
<feature type="transmembrane region" description="Helical" evidence="7">
    <location>
        <begin position="404"/>
        <end position="425"/>
    </location>
</feature>
<dbReference type="Gene3D" id="1.10.3720.10">
    <property type="entry name" value="MetI-like"/>
    <property type="match status" value="2"/>
</dbReference>
<feature type="domain" description="ABC transmembrane type-1" evidence="8">
    <location>
        <begin position="362"/>
        <end position="552"/>
    </location>
</feature>
<dbReference type="AlphaFoldDB" id="A0A7S9DVB4"/>
<sequence>MGFSTVLTLARYLFYLILLVPIAVGVIGVILPAAGYFPALGQHGWSSEPFARLLAHPDISKMAGLSLFTSLLATLIAFIGTVAVLAQFYQCKALARIQHGLSPVLAIPHAAAAIAVAFLLAPSGWAARFTATFTHTVLPDAHSLMYDDYGLAIVLALAIKELPFMLLMALGVLSQPNVKQRLEGQMRVAQTLGYCHQTSFLKIVFAQLYPQVRLPVLAVLAYASASVEIPLILGPQNPPTLAVAIVQWFNHTDLSMRFQASAAAIVQMLVTLAAVVVWLLGEKIWQQGFRWQLVSGNRMWGKAGSTWLARLLLGCLVTATLLIMLSMISYSFAGFWPYPNLVPTQLTLLHWQDALQALGKPIGNTLMLGFVSTCIAVLLVLLFLESEQQSNRTGPSATLADKLLFIPLMVPGVAFLYGLVWVGQWLFAEAIWLPVILSHLVYVIPYVFLSLAVAYRQLDIRYVHVATSLGKSPRQVFFRLKLPMLFAPVMVALALGAAISFGQYLPTLLVSGGRLATVTTEAVAIASGASRRLTAVYALMQMLLPLLGFLLAWWLPTMLFNPAKQAKPSGSRNRTC</sequence>
<dbReference type="PROSITE" id="PS50928">
    <property type="entry name" value="ABC_TM1"/>
    <property type="match status" value="2"/>
</dbReference>
<keyword evidence="6 7" id="KW-0472">Membrane</keyword>
<evidence type="ECO:0000256" key="4">
    <source>
        <dbReference type="ARBA" id="ARBA00022692"/>
    </source>
</evidence>
<dbReference type="PANTHER" id="PTHR30183:SF6">
    <property type="entry name" value="INNER MEMBRANE ABC TRANSPORTER PERMEASE PROTEIN YNJC"/>
    <property type="match status" value="1"/>
</dbReference>
<evidence type="ECO:0000256" key="6">
    <source>
        <dbReference type="ARBA" id="ARBA00023136"/>
    </source>
</evidence>
<keyword evidence="3" id="KW-1003">Cell membrane</keyword>
<dbReference type="Pfam" id="PF00528">
    <property type="entry name" value="BPD_transp_1"/>
    <property type="match status" value="1"/>
</dbReference>
<dbReference type="GO" id="GO:0005886">
    <property type="term" value="C:plasma membrane"/>
    <property type="evidence" value="ECO:0007669"/>
    <property type="project" value="UniProtKB-SubCell"/>
</dbReference>
<feature type="transmembrane region" description="Helical" evidence="7">
    <location>
        <begin position="101"/>
        <end position="121"/>
    </location>
</feature>
<gene>
    <name evidence="9" type="ORF">IT774_09610</name>
</gene>
<feature type="transmembrane region" description="Helical" evidence="7">
    <location>
        <begin position="212"/>
        <end position="233"/>
    </location>
</feature>
<dbReference type="CDD" id="cd06261">
    <property type="entry name" value="TM_PBP2"/>
    <property type="match status" value="1"/>
</dbReference>
<evidence type="ECO:0000313" key="9">
    <source>
        <dbReference type="EMBL" id="QPG04502.1"/>
    </source>
</evidence>
<feature type="transmembrane region" description="Helical" evidence="7">
    <location>
        <begin position="535"/>
        <end position="555"/>
    </location>
</feature>
<protein>
    <submittedName>
        <fullName evidence="9">ABC transporter permease subunit</fullName>
    </submittedName>
</protein>
<evidence type="ECO:0000256" key="7">
    <source>
        <dbReference type="RuleBase" id="RU363032"/>
    </source>
</evidence>
<dbReference type="Proteomes" id="UP000595095">
    <property type="component" value="Chromosome"/>
</dbReference>
<dbReference type="EMBL" id="CP064795">
    <property type="protein sequence ID" value="QPG04502.1"/>
    <property type="molecule type" value="Genomic_DNA"/>
</dbReference>
<keyword evidence="5 7" id="KW-1133">Transmembrane helix</keyword>
<evidence type="ECO:0000259" key="8">
    <source>
        <dbReference type="PROSITE" id="PS50928"/>
    </source>
</evidence>
<feature type="transmembrane region" description="Helical" evidence="7">
    <location>
        <begin position="431"/>
        <end position="455"/>
    </location>
</feature>
<reference evidence="9 10" key="1">
    <citation type="submission" date="2020-11" db="EMBL/GenBank/DDBJ databases">
        <title>Complete genome sequence for Salinimonas sp. strain G2-b.</title>
        <authorList>
            <person name="Park S.-J."/>
        </authorList>
    </citation>
    <scope>NUCLEOTIDE SEQUENCE [LARGE SCALE GENOMIC DNA]</scope>
    <source>
        <strain evidence="9 10">G2-b</strain>
    </source>
</reference>
<dbReference type="PANTHER" id="PTHR30183">
    <property type="entry name" value="MOLYBDENUM TRANSPORT SYSTEM PERMEASE PROTEIN MODB"/>
    <property type="match status" value="1"/>
</dbReference>